<feature type="transmembrane region" description="Helical" evidence="3">
    <location>
        <begin position="209"/>
        <end position="226"/>
    </location>
</feature>
<dbReference type="EMBL" id="JAVREJ010000002">
    <property type="protein sequence ID" value="MDT0348926.1"/>
    <property type="molecule type" value="Genomic_DNA"/>
</dbReference>
<reference evidence="5" key="1">
    <citation type="submission" date="2023-07" db="EMBL/GenBank/DDBJ databases">
        <title>30 novel species of actinomycetes from the DSMZ collection.</title>
        <authorList>
            <person name="Nouioui I."/>
        </authorList>
    </citation>
    <scope>NUCLEOTIDE SEQUENCE [LARGE SCALE GENOMIC DNA]</scope>
    <source>
        <strain evidence="5">DSM 45834</strain>
    </source>
</reference>
<dbReference type="PROSITE" id="PS00379">
    <property type="entry name" value="CDP_ALCOHOL_P_TRANSF"/>
    <property type="match status" value="1"/>
</dbReference>
<keyword evidence="3" id="KW-1133">Transmembrane helix</keyword>
<evidence type="ECO:0000256" key="2">
    <source>
        <dbReference type="RuleBase" id="RU003750"/>
    </source>
</evidence>
<feature type="transmembrane region" description="Helical" evidence="3">
    <location>
        <begin position="40"/>
        <end position="58"/>
    </location>
</feature>
<comment type="caution">
    <text evidence="4">The sequence shown here is derived from an EMBL/GenBank/DDBJ whole genome shotgun (WGS) entry which is preliminary data.</text>
</comment>
<feature type="transmembrane region" description="Helical" evidence="3">
    <location>
        <begin position="65"/>
        <end position="86"/>
    </location>
</feature>
<keyword evidence="3" id="KW-0812">Transmembrane</keyword>
<feature type="transmembrane region" description="Helical" evidence="3">
    <location>
        <begin position="139"/>
        <end position="172"/>
    </location>
</feature>
<evidence type="ECO:0000313" key="5">
    <source>
        <dbReference type="Proteomes" id="UP001183202"/>
    </source>
</evidence>
<keyword evidence="5" id="KW-1185">Reference proteome</keyword>
<feature type="transmembrane region" description="Helical" evidence="3">
    <location>
        <begin position="98"/>
        <end position="118"/>
    </location>
</feature>
<evidence type="ECO:0000313" key="4">
    <source>
        <dbReference type="EMBL" id="MDT0348926.1"/>
    </source>
</evidence>
<dbReference type="Gene3D" id="1.20.120.1760">
    <property type="match status" value="1"/>
</dbReference>
<dbReference type="Pfam" id="PF01066">
    <property type="entry name" value="CDP-OH_P_transf"/>
    <property type="match status" value="1"/>
</dbReference>
<sequence>MLDYSTTPARVDHQLAAAAVAQVALLGALAYQVGLGPVGWLSGVAYALGLAVLLGGAARRAGSAALGPADIVTLARASLVGGVTALVADRLGGDGYPVATLVLLSSVALALDGVDGWVARRTGTVSALGARFDMEVDAFLVLVLSVHVAVLVTPWALVIGAMRYVFVVVSWVLPWLSGNLPTRYSAKVVAAAQGIVLVVASAQLFAQQIAATMVVAALAALIWSFAKSATWLWRARPAHTAVTRRVGWASAR</sequence>
<keyword evidence="3" id="KW-0472">Membrane</keyword>
<dbReference type="Proteomes" id="UP001183202">
    <property type="component" value="Unassembled WGS sequence"/>
</dbReference>
<dbReference type="RefSeq" id="WP_311554863.1">
    <property type="nucleotide sequence ID" value="NZ_JAVREJ010000002.1"/>
</dbReference>
<protein>
    <submittedName>
        <fullName evidence="4">CDP-alcohol phosphatidyltransferase family protein</fullName>
    </submittedName>
</protein>
<dbReference type="InterPro" id="IPR043130">
    <property type="entry name" value="CDP-OH_PTrfase_TM_dom"/>
</dbReference>
<name>A0ABU2N4S3_9PSEU</name>
<keyword evidence="1 2" id="KW-0808">Transferase</keyword>
<comment type="similarity">
    <text evidence="2">Belongs to the CDP-alcohol phosphatidyltransferase class-I family.</text>
</comment>
<evidence type="ECO:0000256" key="3">
    <source>
        <dbReference type="SAM" id="Phobius"/>
    </source>
</evidence>
<dbReference type="InterPro" id="IPR048254">
    <property type="entry name" value="CDP_ALCOHOL_P_TRANSF_CS"/>
</dbReference>
<dbReference type="InterPro" id="IPR000462">
    <property type="entry name" value="CDP-OH_P_trans"/>
</dbReference>
<organism evidence="4 5">
    <name type="scientific">Pseudonocardia charpentierae</name>
    <dbReference type="NCBI Taxonomy" id="3075545"/>
    <lineage>
        <taxon>Bacteria</taxon>
        <taxon>Bacillati</taxon>
        <taxon>Actinomycetota</taxon>
        <taxon>Actinomycetes</taxon>
        <taxon>Pseudonocardiales</taxon>
        <taxon>Pseudonocardiaceae</taxon>
        <taxon>Pseudonocardia</taxon>
    </lineage>
</organism>
<gene>
    <name evidence="4" type="ORF">RM445_05240</name>
</gene>
<evidence type="ECO:0000256" key="1">
    <source>
        <dbReference type="ARBA" id="ARBA00022679"/>
    </source>
</evidence>
<accession>A0ABU2N4S3</accession>
<proteinExistence type="inferred from homology"/>